<dbReference type="GO" id="GO:0006260">
    <property type="term" value="P:DNA replication"/>
    <property type="evidence" value="ECO:0007669"/>
    <property type="project" value="UniProtKB-KW"/>
</dbReference>
<evidence type="ECO:0000256" key="3">
    <source>
        <dbReference type="ARBA" id="ARBA00022679"/>
    </source>
</evidence>
<accession>A0A835PF59</accession>
<reference evidence="10 11" key="1">
    <citation type="journal article" date="2020" name="Nat. Food">
        <title>A phased Vanilla planifolia genome enables genetic improvement of flavour and production.</title>
        <authorList>
            <person name="Hasing T."/>
            <person name="Tang H."/>
            <person name="Brym M."/>
            <person name="Khazi F."/>
            <person name="Huang T."/>
            <person name="Chambers A.H."/>
        </authorList>
    </citation>
    <scope>NUCLEOTIDE SEQUENCE [LARGE SCALE GENOMIC DNA]</scope>
    <source>
        <tissue evidence="10">Leaf</tissue>
    </source>
</reference>
<dbReference type="GO" id="GO:0000166">
    <property type="term" value="F:nucleotide binding"/>
    <property type="evidence" value="ECO:0007669"/>
    <property type="project" value="InterPro"/>
</dbReference>
<evidence type="ECO:0000259" key="9">
    <source>
        <dbReference type="Pfam" id="PF03175"/>
    </source>
</evidence>
<dbReference type="AlphaFoldDB" id="A0A835PF59"/>
<organism evidence="10 11">
    <name type="scientific">Vanilla planifolia</name>
    <name type="common">Vanilla</name>
    <dbReference type="NCBI Taxonomy" id="51239"/>
    <lineage>
        <taxon>Eukaryota</taxon>
        <taxon>Viridiplantae</taxon>
        <taxon>Streptophyta</taxon>
        <taxon>Embryophyta</taxon>
        <taxon>Tracheophyta</taxon>
        <taxon>Spermatophyta</taxon>
        <taxon>Magnoliopsida</taxon>
        <taxon>Liliopsida</taxon>
        <taxon>Asparagales</taxon>
        <taxon>Orchidaceae</taxon>
        <taxon>Vanilloideae</taxon>
        <taxon>Vanilleae</taxon>
        <taxon>Vanilla</taxon>
    </lineage>
</organism>
<comment type="caution">
    <text evidence="10">The sequence shown here is derived from an EMBL/GenBank/DDBJ whole genome shotgun (WGS) entry which is preliminary data.</text>
</comment>
<comment type="similarity">
    <text evidence="1">Belongs to the DNA polymerase type-B family.</text>
</comment>
<dbReference type="EMBL" id="JADCNM010000113">
    <property type="protein sequence ID" value="KAG0450557.1"/>
    <property type="molecule type" value="Genomic_DNA"/>
</dbReference>
<dbReference type="InterPro" id="IPR036397">
    <property type="entry name" value="RNaseH_sf"/>
</dbReference>
<evidence type="ECO:0000256" key="8">
    <source>
        <dbReference type="ARBA" id="ARBA00049244"/>
    </source>
</evidence>
<keyword evidence="4" id="KW-0548">Nucleotidyltransferase</keyword>
<evidence type="ECO:0000256" key="6">
    <source>
        <dbReference type="ARBA" id="ARBA00022932"/>
    </source>
</evidence>
<keyword evidence="3" id="KW-0808">Transferase</keyword>
<dbReference type="Gene3D" id="3.30.420.10">
    <property type="entry name" value="Ribonuclease H-like superfamily/Ribonuclease H"/>
    <property type="match status" value="1"/>
</dbReference>
<evidence type="ECO:0000313" key="11">
    <source>
        <dbReference type="Proteomes" id="UP000639772"/>
    </source>
</evidence>
<feature type="domain" description="DNA-directed DNA polymerase family B mitochondria/virus" evidence="9">
    <location>
        <begin position="213"/>
        <end position="465"/>
    </location>
</feature>
<dbReference type="InterPro" id="IPR012337">
    <property type="entry name" value="RNaseH-like_sf"/>
</dbReference>
<evidence type="ECO:0000256" key="5">
    <source>
        <dbReference type="ARBA" id="ARBA00022705"/>
    </source>
</evidence>
<dbReference type="OrthoDB" id="694526at2759"/>
<dbReference type="Pfam" id="PF03175">
    <property type="entry name" value="DNA_pol_B_2"/>
    <property type="match status" value="2"/>
</dbReference>
<dbReference type="EC" id="2.7.7.7" evidence="2"/>
<dbReference type="SUPFAM" id="SSF53098">
    <property type="entry name" value="Ribonuclease H-like"/>
    <property type="match status" value="1"/>
</dbReference>
<dbReference type="GO" id="GO:0003887">
    <property type="term" value="F:DNA-directed DNA polymerase activity"/>
    <property type="evidence" value="ECO:0007669"/>
    <property type="project" value="UniProtKB-KW"/>
</dbReference>
<gene>
    <name evidence="10" type="ORF">HPP92_026679</name>
</gene>
<dbReference type="SUPFAM" id="SSF56672">
    <property type="entry name" value="DNA/RNA polymerases"/>
    <property type="match status" value="1"/>
</dbReference>
<protein>
    <recommendedName>
        <fullName evidence="2">DNA-directed DNA polymerase</fullName>
        <ecNumber evidence="2">2.7.7.7</ecNumber>
    </recommendedName>
</protein>
<dbReference type="GO" id="GO:0003677">
    <property type="term" value="F:DNA binding"/>
    <property type="evidence" value="ECO:0007669"/>
    <property type="project" value="UniProtKB-KW"/>
</dbReference>
<dbReference type="PANTHER" id="PTHR33568:SF3">
    <property type="entry name" value="DNA-DIRECTED DNA POLYMERASE"/>
    <property type="match status" value="1"/>
</dbReference>
<evidence type="ECO:0000256" key="1">
    <source>
        <dbReference type="ARBA" id="ARBA00005755"/>
    </source>
</evidence>
<keyword evidence="5" id="KW-0235">DNA replication</keyword>
<evidence type="ECO:0000256" key="2">
    <source>
        <dbReference type="ARBA" id="ARBA00012417"/>
    </source>
</evidence>
<evidence type="ECO:0000256" key="4">
    <source>
        <dbReference type="ARBA" id="ARBA00022695"/>
    </source>
</evidence>
<keyword evidence="7" id="KW-0238">DNA-binding</keyword>
<sequence>MDLLIQFADPSLSGYEKFTISFTMKQSNEEEVLFKIGPAIPLTYPDDTNIPKSEEKIDRTTLSEEERASRFSSFIEAELSTEVKPFMVVDTKAILINNVHKSYATELILRILMVMRENQSFRTIYFHNFYRFDGILLLKHLACHHKNYKLKPLMRNHRLDELAVYHEKKMLFRIRDSLNLLPGKLANLAQNLCPDLGQKGSIPYEKVELSNLASMKNGLLDYMKQDILLLGGVMKNAQEIYWKLYNVDIESKITLSSLALTIFRLKYYDATHFPIHIPNKNEDSLIRRADYGGHADTYKPYGQNLYCYNVNSLYPFFMKEFPMPGGVLVWQGNLEGKDLDSMFGYIEAYVVCPKTLKRPFLPYRDKKNTLLFFIRAFIGVYYSEELKVARVLGYTMIPISSYFFERMESPFRYFVSSLFKSKLEAQRFGNEVLAYVYNIPMNSLYSRLGINPTSMTTEVYNFDRYKYLIRNSTNVLKHKGPAKYLVSPEWFEKQYVDPSRTEQVKVEANFRIDWHTLNIMKDTLVWLGISWLIRGCLYIGENFGWIVIQSTSQTFLG</sequence>
<keyword evidence="6" id="KW-0239">DNA-directed DNA polymerase</keyword>
<dbReference type="Gene3D" id="3.90.1600.10">
    <property type="entry name" value="Palm domain of DNA polymerase"/>
    <property type="match status" value="1"/>
</dbReference>
<comment type="catalytic activity">
    <reaction evidence="8">
        <text>DNA(n) + a 2'-deoxyribonucleoside 5'-triphosphate = DNA(n+1) + diphosphate</text>
        <dbReference type="Rhea" id="RHEA:22508"/>
        <dbReference type="Rhea" id="RHEA-COMP:17339"/>
        <dbReference type="Rhea" id="RHEA-COMP:17340"/>
        <dbReference type="ChEBI" id="CHEBI:33019"/>
        <dbReference type="ChEBI" id="CHEBI:61560"/>
        <dbReference type="ChEBI" id="CHEBI:173112"/>
        <dbReference type="EC" id="2.7.7.7"/>
    </reaction>
</comment>
<evidence type="ECO:0000256" key="7">
    <source>
        <dbReference type="ARBA" id="ARBA00023125"/>
    </source>
</evidence>
<dbReference type="InterPro" id="IPR023211">
    <property type="entry name" value="DNA_pol_palm_dom_sf"/>
</dbReference>
<proteinExistence type="inferred from homology"/>
<dbReference type="InterPro" id="IPR004868">
    <property type="entry name" value="DNA-dir_DNA_pol_B_mt/vir"/>
</dbReference>
<name>A0A835PF59_VANPL</name>
<dbReference type="PANTHER" id="PTHR33568">
    <property type="entry name" value="DNA POLYMERASE"/>
    <property type="match status" value="1"/>
</dbReference>
<feature type="domain" description="DNA-directed DNA polymerase family B mitochondria/virus" evidence="9">
    <location>
        <begin position="122"/>
        <end position="208"/>
    </location>
</feature>
<dbReference type="Proteomes" id="UP000639772">
    <property type="component" value="Unassembled WGS sequence"/>
</dbReference>
<dbReference type="InterPro" id="IPR043502">
    <property type="entry name" value="DNA/RNA_pol_sf"/>
</dbReference>
<evidence type="ECO:0000313" key="10">
    <source>
        <dbReference type="EMBL" id="KAG0450557.1"/>
    </source>
</evidence>